<evidence type="ECO:0000256" key="9">
    <source>
        <dbReference type="SAM" id="SignalP"/>
    </source>
</evidence>
<evidence type="ECO:0000259" key="10">
    <source>
        <dbReference type="Pfam" id="PF07715"/>
    </source>
</evidence>
<dbReference type="PANTHER" id="PTHR30069">
    <property type="entry name" value="TONB-DEPENDENT OUTER MEMBRANE RECEPTOR"/>
    <property type="match status" value="1"/>
</dbReference>
<evidence type="ECO:0000256" key="5">
    <source>
        <dbReference type="ARBA" id="ARBA00022729"/>
    </source>
</evidence>
<dbReference type="InterPro" id="IPR012910">
    <property type="entry name" value="Plug_dom"/>
</dbReference>
<evidence type="ECO:0000256" key="3">
    <source>
        <dbReference type="ARBA" id="ARBA00022452"/>
    </source>
</evidence>
<evidence type="ECO:0000256" key="2">
    <source>
        <dbReference type="ARBA" id="ARBA00022448"/>
    </source>
</evidence>
<keyword evidence="5 9" id="KW-0732">Signal</keyword>
<gene>
    <name evidence="11" type="ORF">Q9L42_018445</name>
</gene>
<feature type="domain" description="TonB-dependent receptor plug" evidence="10">
    <location>
        <begin position="60"/>
        <end position="165"/>
    </location>
</feature>
<dbReference type="AlphaFoldDB" id="A0AAU7NTI8"/>
<keyword evidence="7 8" id="KW-0998">Cell outer membrane</keyword>
<dbReference type="KEGG" id="mech:Q9L42_018445"/>
<organism evidence="11 12">
    <name type="scientific">Methylomarinum roseum</name>
    <dbReference type="NCBI Taxonomy" id="3067653"/>
    <lineage>
        <taxon>Bacteria</taxon>
        <taxon>Pseudomonadati</taxon>
        <taxon>Pseudomonadota</taxon>
        <taxon>Gammaproteobacteria</taxon>
        <taxon>Methylococcales</taxon>
        <taxon>Methylococcaceae</taxon>
        <taxon>Methylomarinum</taxon>
    </lineage>
</organism>
<dbReference type="InterPro" id="IPR036942">
    <property type="entry name" value="Beta-barrel_TonB_sf"/>
</dbReference>
<dbReference type="InterPro" id="IPR037066">
    <property type="entry name" value="Plug_dom_sf"/>
</dbReference>
<sequence length="675" mass="75633">MKSLFKIIALSSLGCAFAQAAESLSCQQVAAPNIVKLDLSDLAKVPVVLSANQKATCAKQAAGIVTVITGEQIQNMGARDLIDVLQLVPGFSFGVDVSNVVGLGIRGIQAHEGKVAVFVDGISLNEHRFGTTQFGNHFPLEQIDRIEIVRGPGSIVHGNFAEMGVINIISKTAKQMDGVKLSGNYGRFSRGEARKNLEWTAGKQWGDLEVSFSGKRGEAHRSDQIYQDAVGRSFDMTGNNELDATMVNLGVKYQGLNLRLLVDQYNVNSRDGFGEEMSKPGRYLVNKFNTYAADLGFQHHFSPSVKLETNASFSHQNPWERTRKYLDGRAALLREKVYVDYYKFNAKATFASEQGNYLVVGNSFSSNKFDIREGGLGETLPTFSNYTAYTEARYAFPWINVLAGLRFDAYNEYGTNFAPRVALTKDFGRFHVKALYSHAFRIPTGGNYQKNAEYNIGKAPDEQIDQVGPERTRTVELEFGFQPFNNLDLTVNLFHIQSDDIILYQVDDQLDDFYINASGQNTQGVEWGLEYRVPRLGYLAMDYSFYESTRNTADKYKILGSDGQIHQGLNVGFPTHKVSLNGHIDLTPSLSLNQTLIFISDRYGYEGDSLVRHGSSWVYNFYWRYKNLFTKGLNVGLGVYDLFNEKQEYVQPYHGGHPALPGRTREVMFKLSYQF</sequence>
<dbReference type="GO" id="GO:0015344">
    <property type="term" value="F:siderophore uptake transmembrane transporter activity"/>
    <property type="evidence" value="ECO:0007669"/>
    <property type="project" value="TreeGrafter"/>
</dbReference>
<keyword evidence="11" id="KW-0675">Receptor</keyword>
<dbReference type="GO" id="GO:0044718">
    <property type="term" value="P:siderophore transmembrane transport"/>
    <property type="evidence" value="ECO:0007669"/>
    <property type="project" value="TreeGrafter"/>
</dbReference>
<feature type="chain" id="PRO_5043851464" evidence="9">
    <location>
        <begin position="21"/>
        <end position="675"/>
    </location>
</feature>
<protein>
    <submittedName>
        <fullName evidence="11">TonB-dependent receptor plug domain-containing protein</fullName>
    </submittedName>
</protein>
<comment type="subcellular location">
    <subcellularLocation>
        <location evidence="1 8">Cell outer membrane</location>
        <topology evidence="1 8">Multi-pass membrane protein</topology>
    </subcellularLocation>
</comment>
<name>A0AAU7NTI8_9GAMM</name>
<evidence type="ECO:0000256" key="4">
    <source>
        <dbReference type="ARBA" id="ARBA00022692"/>
    </source>
</evidence>
<keyword evidence="4 8" id="KW-0812">Transmembrane</keyword>
<comment type="similarity">
    <text evidence="8">Belongs to the TonB-dependent receptor family.</text>
</comment>
<keyword evidence="3 8" id="KW-1134">Transmembrane beta strand</keyword>
<keyword evidence="6 8" id="KW-0472">Membrane</keyword>
<dbReference type="SUPFAM" id="SSF56935">
    <property type="entry name" value="Porins"/>
    <property type="match status" value="1"/>
</dbReference>
<dbReference type="Gene3D" id="2.40.170.20">
    <property type="entry name" value="TonB-dependent receptor, beta-barrel domain"/>
    <property type="match status" value="1"/>
</dbReference>
<dbReference type="EMBL" id="CP157743">
    <property type="protein sequence ID" value="XBS20302.1"/>
    <property type="molecule type" value="Genomic_DNA"/>
</dbReference>
<dbReference type="Proteomes" id="UP001225378">
    <property type="component" value="Chromosome"/>
</dbReference>
<feature type="signal peptide" evidence="9">
    <location>
        <begin position="1"/>
        <end position="20"/>
    </location>
</feature>
<dbReference type="InterPro" id="IPR039426">
    <property type="entry name" value="TonB-dep_rcpt-like"/>
</dbReference>
<dbReference type="PANTHER" id="PTHR30069:SF29">
    <property type="entry name" value="HEMOGLOBIN AND HEMOGLOBIN-HAPTOGLOBIN-BINDING PROTEIN 1-RELATED"/>
    <property type="match status" value="1"/>
</dbReference>
<accession>A0AAU7NTI8</accession>
<dbReference type="GO" id="GO:0009279">
    <property type="term" value="C:cell outer membrane"/>
    <property type="evidence" value="ECO:0007669"/>
    <property type="project" value="UniProtKB-SubCell"/>
</dbReference>
<dbReference type="Pfam" id="PF07715">
    <property type="entry name" value="Plug"/>
    <property type="match status" value="1"/>
</dbReference>
<evidence type="ECO:0000256" key="1">
    <source>
        <dbReference type="ARBA" id="ARBA00004571"/>
    </source>
</evidence>
<dbReference type="RefSeq" id="WP_349431577.1">
    <property type="nucleotide sequence ID" value="NZ_CP157743.1"/>
</dbReference>
<evidence type="ECO:0000313" key="12">
    <source>
        <dbReference type="Proteomes" id="UP001225378"/>
    </source>
</evidence>
<dbReference type="PROSITE" id="PS52016">
    <property type="entry name" value="TONB_DEPENDENT_REC_3"/>
    <property type="match status" value="1"/>
</dbReference>
<evidence type="ECO:0000256" key="6">
    <source>
        <dbReference type="ARBA" id="ARBA00023136"/>
    </source>
</evidence>
<dbReference type="Gene3D" id="2.170.130.10">
    <property type="entry name" value="TonB-dependent receptor, plug domain"/>
    <property type="match status" value="1"/>
</dbReference>
<proteinExistence type="inferred from homology"/>
<evidence type="ECO:0000313" key="11">
    <source>
        <dbReference type="EMBL" id="XBS20302.1"/>
    </source>
</evidence>
<keyword evidence="12" id="KW-1185">Reference proteome</keyword>
<reference evidence="11 12" key="1">
    <citation type="journal article" date="2024" name="Microbiology">
        <title>Methylomarinum rosea sp. nov., a novel halophilic methanotrophic bacterium from the hypersaline Lake Elton.</title>
        <authorList>
            <person name="Suleimanov R.Z."/>
            <person name="Oshkin I.Y."/>
            <person name="Danilova O.V."/>
            <person name="Suzina N.E."/>
            <person name="Dedysh S.N."/>
        </authorList>
    </citation>
    <scope>NUCLEOTIDE SEQUENCE [LARGE SCALE GENOMIC DNA]</scope>
    <source>
        <strain evidence="11 12">Ch1-1</strain>
    </source>
</reference>
<evidence type="ECO:0000256" key="7">
    <source>
        <dbReference type="ARBA" id="ARBA00023237"/>
    </source>
</evidence>
<keyword evidence="2 8" id="KW-0813">Transport</keyword>
<evidence type="ECO:0000256" key="8">
    <source>
        <dbReference type="PROSITE-ProRule" id="PRU01360"/>
    </source>
</evidence>